<evidence type="ECO:0000313" key="3">
    <source>
        <dbReference type="Proteomes" id="UP001324427"/>
    </source>
</evidence>
<evidence type="ECO:0000256" key="1">
    <source>
        <dbReference type="SAM" id="MobiDB-lite"/>
    </source>
</evidence>
<reference evidence="2 3" key="1">
    <citation type="submission" date="2021-11" db="EMBL/GenBank/DDBJ databases">
        <title>Black yeast isolated from Biological Soil Crust.</title>
        <authorList>
            <person name="Kurbessoian T."/>
        </authorList>
    </citation>
    <scope>NUCLEOTIDE SEQUENCE [LARGE SCALE GENOMIC DNA]</scope>
    <source>
        <strain evidence="2 3">CCFEE 5522</strain>
    </source>
</reference>
<dbReference type="AlphaFoldDB" id="A0AAV9JAH8"/>
<gene>
    <name evidence="2" type="ORF">LTR36_007211</name>
</gene>
<sequence length="97" mass="10470">MQWSVKDETMYACLRCMKGSRPCCVWDGAQQKIVVLPLVLQARDSDNPTDKGYWILPKGKAARSKKDLPALFQNAQGKADAAESGGAENGADGIVAE</sequence>
<keyword evidence="3" id="KW-1185">Reference proteome</keyword>
<name>A0AAV9JAH8_9PEZI</name>
<evidence type="ECO:0000313" key="2">
    <source>
        <dbReference type="EMBL" id="KAK4542011.1"/>
    </source>
</evidence>
<accession>A0AAV9JAH8</accession>
<protein>
    <submittedName>
        <fullName evidence="2">Uncharacterized protein</fullName>
    </submittedName>
</protein>
<comment type="caution">
    <text evidence="2">The sequence shown here is derived from an EMBL/GenBank/DDBJ whole genome shotgun (WGS) entry which is preliminary data.</text>
</comment>
<feature type="region of interest" description="Disordered" evidence="1">
    <location>
        <begin position="75"/>
        <end position="97"/>
    </location>
</feature>
<proteinExistence type="predicted"/>
<dbReference type="EMBL" id="JAVFHQ010000046">
    <property type="protein sequence ID" value="KAK4542011.1"/>
    <property type="molecule type" value="Genomic_DNA"/>
</dbReference>
<dbReference type="Proteomes" id="UP001324427">
    <property type="component" value="Unassembled WGS sequence"/>
</dbReference>
<organism evidence="2 3">
    <name type="scientific">Oleoguttula mirabilis</name>
    <dbReference type="NCBI Taxonomy" id="1507867"/>
    <lineage>
        <taxon>Eukaryota</taxon>
        <taxon>Fungi</taxon>
        <taxon>Dikarya</taxon>
        <taxon>Ascomycota</taxon>
        <taxon>Pezizomycotina</taxon>
        <taxon>Dothideomycetes</taxon>
        <taxon>Dothideomycetidae</taxon>
        <taxon>Mycosphaerellales</taxon>
        <taxon>Teratosphaeriaceae</taxon>
        <taxon>Oleoguttula</taxon>
    </lineage>
</organism>